<sequence length="36" mass="4096">MPNTLFASVSAIFLCLPYNATPNLICYVNQRIHRVD</sequence>
<protein>
    <submittedName>
        <fullName evidence="1">Uncharacterized protein</fullName>
    </submittedName>
</protein>
<dbReference type="Proteomes" id="UP000270866">
    <property type="component" value="Unassembled WGS sequence"/>
</dbReference>
<dbReference type="AlphaFoldDB" id="A0A3L6MS33"/>
<dbReference type="EMBL" id="MRCU01000020">
    <property type="protein sequence ID" value="RKK06638.1"/>
    <property type="molecule type" value="Genomic_DNA"/>
</dbReference>
<reference evidence="1 2" key="1">
    <citation type="journal article" date="2018" name="Sci. Rep.">
        <title>Characterisation of pathogen-specific regions and novel effector candidates in Fusarium oxysporum f. sp. cepae.</title>
        <authorList>
            <person name="Armitage A.D."/>
            <person name="Taylor A."/>
            <person name="Sobczyk M.K."/>
            <person name="Baxter L."/>
            <person name="Greenfield B.P."/>
            <person name="Bates H.J."/>
            <person name="Wilson F."/>
            <person name="Jackson A.C."/>
            <person name="Ott S."/>
            <person name="Harrison R.J."/>
            <person name="Clarkson J.P."/>
        </authorList>
    </citation>
    <scope>NUCLEOTIDE SEQUENCE [LARGE SCALE GENOMIC DNA]</scope>
    <source>
        <strain evidence="1 2">FoC_Fus2</strain>
    </source>
</reference>
<proteinExistence type="predicted"/>
<name>A0A3L6MS33_FUSOX</name>
<evidence type="ECO:0000313" key="1">
    <source>
        <dbReference type="EMBL" id="RKK06638.1"/>
    </source>
</evidence>
<accession>A0A3L6MS33</accession>
<comment type="caution">
    <text evidence="1">The sequence shown here is derived from an EMBL/GenBank/DDBJ whole genome shotgun (WGS) entry which is preliminary data.</text>
</comment>
<organism evidence="1 2">
    <name type="scientific">Fusarium oxysporum f. sp. cepae</name>
    <dbReference type="NCBI Taxonomy" id="396571"/>
    <lineage>
        <taxon>Eukaryota</taxon>
        <taxon>Fungi</taxon>
        <taxon>Dikarya</taxon>
        <taxon>Ascomycota</taxon>
        <taxon>Pezizomycotina</taxon>
        <taxon>Sordariomycetes</taxon>
        <taxon>Hypocreomycetidae</taxon>
        <taxon>Hypocreales</taxon>
        <taxon>Nectriaceae</taxon>
        <taxon>Fusarium</taxon>
        <taxon>Fusarium oxysporum species complex</taxon>
    </lineage>
</organism>
<gene>
    <name evidence="1" type="ORF">BFJ65_g18536</name>
</gene>
<evidence type="ECO:0000313" key="2">
    <source>
        <dbReference type="Proteomes" id="UP000270866"/>
    </source>
</evidence>